<dbReference type="Gramene" id="TuG1812G0700003690.01.T06">
    <property type="protein sequence ID" value="TuG1812G0700003690.01.T06"/>
    <property type="gene ID" value="TuG1812G0700003690.01"/>
</dbReference>
<dbReference type="EnsemblPlants" id="TuG1812G0700003690.01.T06">
    <property type="protein sequence ID" value="TuG1812G0700003690.01.T06"/>
    <property type="gene ID" value="TuG1812G0700003690.01"/>
</dbReference>
<name>A0A8R7V3H6_TRIUA</name>
<dbReference type="AlphaFoldDB" id="A0A8R7V3H6"/>
<evidence type="ECO:0000313" key="1">
    <source>
        <dbReference type="EnsemblPlants" id="TuG1812G0700003690.01.T06"/>
    </source>
</evidence>
<accession>A0A8R7V3H6</accession>
<proteinExistence type="predicted"/>
<evidence type="ECO:0000313" key="2">
    <source>
        <dbReference type="Proteomes" id="UP000015106"/>
    </source>
</evidence>
<reference evidence="1" key="2">
    <citation type="submission" date="2018-03" db="EMBL/GenBank/DDBJ databases">
        <title>The Triticum urartu genome reveals the dynamic nature of wheat genome evolution.</title>
        <authorList>
            <person name="Ling H."/>
            <person name="Ma B."/>
            <person name="Shi X."/>
            <person name="Liu H."/>
            <person name="Dong L."/>
            <person name="Sun H."/>
            <person name="Cao Y."/>
            <person name="Gao Q."/>
            <person name="Zheng S."/>
            <person name="Li Y."/>
            <person name="Yu Y."/>
            <person name="Du H."/>
            <person name="Qi M."/>
            <person name="Li Y."/>
            <person name="Yu H."/>
            <person name="Cui Y."/>
            <person name="Wang N."/>
            <person name="Chen C."/>
            <person name="Wu H."/>
            <person name="Zhao Y."/>
            <person name="Zhang J."/>
            <person name="Li Y."/>
            <person name="Zhou W."/>
            <person name="Zhang B."/>
            <person name="Hu W."/>
            <person name="Eijk M."/>
            <person name="Tang J."/>
            <person name="Witsenboer H."/>
            <person name="Zhao S."/>
            <person name="Li Z."/>
            <person name="Zhang A."/>
            <person name="Wang D."/>
            <person name="Liang C."/>
        </authorList>
    </citation>
    <scope>NUCLEOTIDE SEQUENCE [LARGE SCALE GENOMIC DNA]</scope>
    <source>
        <strain evidence="1">cv. G1812</strain>
    </source>
</reference>
<dbReference type="Proteomes" id="UP000015106">
    <property type="component" value="Chromosome 7"/>
</dbReference>
<reference evidence="2" key="1">
    <citation type="journal article" date="2013" name="Nature">
        <title>Draft genome of the wheat A-genome progenitor Triticum urartu.</title>
        <authorList>
            <person name="Ling H.Q."/>
            <person name="Zhao S."/>
            <person name="Liu D."/>
            <person name="Wang J."/>
            <person name="Sun H."/>
            <person name="Zhang C."/>
            <person name="Fan H."/>
            <person name="Li D."/>
            <person name="Dong L."/>
            <person name="Tao Y."/>
            <person name="Gao C."/>
            <person name="Wu H."/>
            <person name="Li Y."/>
            <person name="Cui Y."/>
            <person name="Guo X."/>
            <person name="Zheng S."/>
            <person name="Wang B."/>
            <person name="Yu K."/>
            <person name="Liang Q."/>
            <person name="Yang W."/>
            <person name="Lou X."/>
            <person name="Chen J."/>
            <person name="Feng M."/>
            <person name="Jian J."/>
            <person name="Zhang X."/>
            <person name="Luo G."/>
            <person name="Jiang Y."/>
            <person name="Liu J."/>
            <person name="Wang Z."/>
            <person name="Sha Y."/>
            <person name="Zhang B."/>
            <person name="Wu H."/>
            <person name="Tang D."/>
            <person name="Shen Q."/>
            <person name="Xue P."/>
            <person name="Zou S."/>
            <person name="Wang X."/>
            <person name="Liu X."/>
            <person name="Wang F."/>
            <person name="Yang Y."/>
            <person name="An X."/>
            <person name="Dong Z."/>
            <person name="Zhang K."/>
            <person name="Zhang X."/>
            <person name="Luo M.C."/>
            <person name="Dvorak J."/>
            <person name="Tong Y."/>
            <person name="Wang J."/>
            <person name="Yang H."/>
            <person name="Li Z."/>
            <person name="Wang D."/>
            <person name="Zhang A."/>
            <person name="Wang J."/>
        </authorList>
    </citation>
    <scope>NUCLEOTIDE SEQUENCE</scope>
    <source>
        <strain evidence="2">cv. G1812</strain>
    </source>
</reference>
<sequence>VDRDAGLGTSVAARPVDREAGLRTSAAARAVDREAGPVMHSVRGVGQVGAGSEPPSMDFSQLGYCCFGSGAC</sequence>
<protein>
    <submittedName>
        <fullName evidence="1">Uncharacterized protein</fullName>
    </submittedName>
</protein>
<keyword evidence="2" id="KW-1185">Reference proteome</keyword>
<reference evidence="1" key="3">
    <citation type="submission" date="2022-06" db="UniProtKB">
        <authorList>
            <consortium name="EnsemblPlants"/>
        </authorList>
    </citation>
    <scope>IDENTIFICATION</scope>
</reference>
<organism evidence="1 2">
    <name type="scientific">Triticum urartu</name>
    <name type="common">Red wild einkorn</name>
    <name type="synonym">Crithodium urartu</name>
    <dbReference type="NCBI Taxonomy" id="4572"/>
    <lineage>
        <taxon>Eukaryota</taxon>
        <taxon>Viridiplantae</taxon>
        <taxon>Streptophyta</taxon>
        <taxon>Embryophyta</taxon>
        <taxon>Tracheophyta</taxon>
        <taxon>Spermatophyta</taxon>
        <taxon>Magnoliopsida</taxon>
        <taxon>Liliopsida</taxon>
        <taxon>Poales</taxon>
        <taxon>Poaceae</taxon>
        <taxon>BOP clade</taxon>
        <taxon>Pooideae</taxon>
        <taxon>Triticodae</taxon>
        <taxon>Triticeae</taxon>
        <taxon>Triticinae</taxon>
        <taxon>Triticum</taxon>
    </lineage>
</organism>